<protein>
    <recommendedName>
        <fullName evidence="3">DNA binding domain-containing protein, excisionase family</fullName>
    </recommendedName>
</protein>
<dbReference type="EMBL" id="LT670849">
    <property type="protein sequence ID" value="SHN86741.1"/>
    <property type="molecule type" value="Genomic_DNA"/>
</dbReference>
<name>A0A1M7UUM9_9BRAD</name>
<reference evidence="2" key="1">
    <citation type="submission" date="2016-11" db="EMBL/GenBank/DDBJ databases">
        <authorList>
            <person name="Varghese N."/>
            <person name="Submissions S."/>
        </authorList>
    </citation>
    <scope>NUCLEOTIDE SEQUENCE [LARGE SCALE GENOMIC DNA]</scope>
    <source>
        <strain evidence="2">GAS401</strain>
    </source>
</reference>
<dbReference type="AlphaFoldDB" id="A0A1M7UUM9"/>
<gene>
    <name evidence="1" type="ORF">SAMN05444170_6809</name>
</gene>
<evidence type="ECO:0008006" key="3">
    <source>
        <dbReference type="Google" id="ProtNLM"/>
    </source>
</evidence>
<dbReference type="RefSeq" id="WP_072824745.1">
    <property type="nucleotide sequence ID" value="NZ_LT670849.1"/>
</dbReference>
<evidence type="ECO:0000313" key="1">
    <source>
        <dbReference type="EMBL" id="SHN86741.1"/>
    </source>
</evidence>
<keyword evidence="2" id="KW-1185">Reference proteome</keyword>
<accession>A0A1M7UUM9</accession>
<organism evidence="1 2">
    <name type="scientific">Bradyrhizobium erythrophlei</name>
    <dbReference type="NCBI Taxonomy" id="1437360"/>
    <lineage>
        <taxon>Bacteria</taxon>
        <taxon>Pseudomonadati</taxon>
        <taxon>Pseudomonadota</taxon>
        <taxon>Alphaproteobacteria</taxon>
        <taxon>Hyphomicrobiales</taxon>
        <taxon>Nitrobacteraceae</taxon>
        <taxon>Bradyrhizobium</taxon>
    </lineage>
</organism>
<evidence type="ECO:0000313" key="2">
    <source>
        <dbReference type="Proteomes" id="UP000184096"/>
    </source>
</evidence>
<dbReference type="OrthoDB" id="4954032at2"/>
<sequence>MTKQEIEELLSKPAITPDQLLRSQILPIGRNTIYDAISSGELASMKVGKKKLILTAPLRKQLGI</sequence>
<proteinExistence type="predicted"/>
<dbReference type="Proteomes" id="UP000184096">
    <property type="component" value="Chromosome I"/>
</dbReference>